<dbReference type="PROSITE" id="PS51186">
    <property type="entry name" value="GNAT"/>
    <property type="match status" value="1"/>
</dbReference>
<feature type="domain" description="N-acetyltransferase" evidence="1">
    <location>
        <begin position="19"/>
        <end position="188"/>
    </location>
</feature>
<dbReference type="InterPro" id="IPR000182">
    <property type="entry name" value="GNAT_dom"/>
</dbReference>
<evidence type="ECO:0000259" key="1">
    <source>
        <dbReference type="PROSITE" id="PS51186"/>
    </source>
</evidence>
<dbReference type="KEGG" id="mik:FOE78_16130"/>
<dbReference type="Gene3D" id="3.40.630.30">
    <property type="match status" value="1"/>
</dbReference>
<dbReference type="OrthoDB" id="3466127at2"/>
<dbReference type="PANTHER" id="PTHR43441:SF11">
    <property type="entry name" value="RIBOSOMAL-PROTEIN-SERINE ACETYLTRANSFERASE"/>
    <property type="match status" value="1"/>
</dbReference>
<organism evidence="2 3">
    <name type="scientific">Microlunatus elymi</name>
    <dbReference type="NCBI Taxonomy" id="2596828"/>
    <lineage>
        <taxon>Bacteria</taxon>
        <taxon>Bacillati</taxon>
        <taxon>Actinomycetota</taxon>
        <taxon>Actinomycetes</taxon>
        <taxon>Propionibacteriales</taxon>
        <taxon>Propionibacteriaceae</taxon>
        <taxon>Microlunatus</taxon>
    </lineage>
</organism>
<dbReference type="SUPFAM" id="SSF55729">
    <property type="entry name" value="Acyl-CoA N-acyltransferases (Nat)"/>
    <property type="match status" value="1"/>
</dbReference>
<keyword evidence="3" id="KW-1185">Reference proteome</keyword>
<dbReference type="EMBL" id="CP041692">
    <property type="protein sequence ID" value="QDP97247.1"/>
    <property type="molecule type" value="Genomic_DNA"/>
</dbReference>
<proteinExistence type="predicted"/>
<reference evidence="2 3" key="1">
    <citation type="submission" date="2019-07" db="EMBL/GenBank/DDBJ databases">
        <title>Microlunatus dokdonensis sp. nov. isolated from the rhizospheric soil of the wild plant Elymus tsukushiensis.</title>
        <authorList>
            <person name="Ghim S.-Y."/>
            <person name="Hwang Y.-J."/>
            <person name="Son J.-S."/>
            <person name="Shin J.-H."/>
        </authorList>
    </citation>
    <scope>NUCLEOTIDE SEQUENCE [LARGE SCALE GENOMIC DNA]</scope>
    <source>
        <strain evidence="2 3">KUDC0627</strain>
    </source>
</reference>
<dbReference type="Proteomes" id="UP000319263">
    <property type="component" value="Chromosome"/>
</dbReference>
<gene>
    <name evidence="2" type="ORF">FOE78_16130</name>
</gene>
<dbReference type="RefSeq" id="WP_143987208.1">
    <property type="nucleotide sequence ID" value="NZ_CP041692.1"/>
</dbReference>
<dbReference type="GO" id="GO:0005737">
    <property type="term" value="C:cytoplasm"/>
    <property type="evidence" value="ECO:0007669"/>
    <property type="project" value="TreeGrafter"/>
</dbReference>
<dbReference type="InterPro" id="IPR016181">
    <property type="entry name" value="Acyl_CoA_acyltransferase"/>
</dbReference>
<dbReference type="PANTHER" id="PTHR43441">
    <property type="entry name" value="RIBOSOMAL-PROTEIN-SERINE ACETYLTRANSFERASE"/>
    <property type="match status" value="1"/>
</dbReference>
<dbReference type="GO" id="GO:1990189">
    <property type="term" value="F:protein N-terminal-serine acetyltransferase activity"/>
    <property type="evidence" value="ECO:0007669"/>
    <property type="project" value="TreeGrafter"/>
</dbReference>
<dbReference type="GO" id="GO:0008999">
    <property type="term" value="F:protein-N-terminal-alanine acetyltransferase activity"/>
    <property type="evidence" value="ECO:0007669"/>
    <property type="project" value="TreeGrafter"/>
</dbReference>
<keyword evidence="2" id="KW-0808">Transferase</keyword>
<dbReference type="Pfam" id="PF13302">
    <property type="entry name" value="Acetyltransf_3"/>
    <property type="match status" value="1"/>
</dbReference>
<sequence length="216" mass="24010">MDMSEIWPPYQLVITAGDLELKIIRDDDLPEFVDLVLDGVHDPDFMPFSAPWTDAPAAELPANFARFHWSVRSGFSREHFALDFAVRRNGELVGSQGFSTHDYAITRTGETGSWLARRFHGQGIGTRMRQAVCAFVFEELGAVQVTSGAFDDNPASLGVSRKVGYRPNGIKRMARRGEAAINQQLLLKPEDFNRGEPIAVTGADALRRFLQLDVEG</sequence>
<dbReference type="AlphaFoldDB" id="A0A516Q1D8"/>
<evidence type="ECO:0000313" key="3">
    <source>
        <dbReference type="Proteomes" id="UP000319263"/>
    </source>
</evidence>
<accession>A0A516Q1D8</accession>
<name>A0A516Q1D8_9ACTN</name>
<evidence type="ECO:0000313" key="2">
    <source>
        <dbReference type="EMBL" id="QDP97247.1"/>
    </source>
</evidence>
<protein>
    <submittedName>
        <fullName evidence="2">GNAT family N-acetyltransferase</fullName>
    </submittedName>
</protein>
<dbReference type="InterPro" id="IPR051908">
    <property type="entry name" value="Ribosomal_N-acetyltransferase"/>
</dbReference>